<dbReference type="InterPro" id="IPR015422">
    <property type="entry name" value="PyrdxlP-dep_Trfase_small"/>
</dbReference>
<comment type="pathway">
    <text evidence="4 6">Cofactor biosynthesis; NAD(+) biosynthesis; quinolinate from L-kynurenine: step 2/3.</text>
</comment>
<comment type="subunit">
    <text evidence="4 6">Homodimer.</text>
</comment>
<comment type="function">
    <text evidence="4 6">Catalyzes the cleavage of L-kynurenine (L-Kyn) and L-3-hydroxykynurenine (L-3OHKyn) into anthranilic acid (AA) and 3-hydroxyanthranilic acid (3-OHAA), respectively.</text>
</comment>
<keyword evidence="1 4" id="KW-0662">Pyridine nucleotide biosynthesis</keyword>
<dbReference type="EMBL" id="CP071182">
    <property type="protein sequence ID" value="QSO47006.1"/>
    <property type="molecule type" value="Genomic_DNA"/>
</dbReference>
<dbReference type="GO" id="GO:0030429">
    <property type="term" value="F:kynureninase activity"/>
    <property type="evidence" value="ECO:0007669"/>
    <property type="project" value="UniProtKB-UniRule"/>
</dbReference>
<dbReference type="GO" id="GO:0005737">
    <property type="term" value="C:cytoplasm"/>
    <property type="evidence" value="ECO:0007669"/>
    <property type="project" value="UniProtKB-UniRule"/>
</dbReference>
<comment type="cofactor">
    <cofactor evidence="4 6">
        <name>pyridoxal 5'-phosphate</name>
        <dbReference type="ChEBI" id="CHEBI:597326"/>
    </cofactor>
</comment>
<dbReference type="KEGG" id="afx:JZ786_21745"/>
<dbReference type="InterPro" id="IPR015421">
    <property type="entry name" value="PyrdxlP-dep_Trfase_major"/>
</dbReference>
<dbReference type="NCBIfam" id="TIGR01814">
    <property type="entry name" value="kynureninase"/>
    <property type="match status" value="1"/>
</dbReference>
<dbReference type="Proteomes" id="UP000663505">
    <property type="component" value="Chromosome"/>
</dbReference>
<gene>
    <name evidence="4 7" type="primary">kynU</name>
    <name evidence="7" type="ORF">JZ786_21745</name>
</gene>
<comment type="caution">
    <text evidence="4">Lacks conserved residue(s) required for the propagation of feature annotation.</text>
</comment>
<accession>A0A9X7VXR4</accession>
<evidence type="ECO:0000313" key="7">
    <source>
        <dbReference type="EMBL" id="QSO47006.1"/>
    </source>
</evidence>
<dbReference type="GO" id="GO:0009435">
    <property type="term" value="P:NAD+ biosynthetic process"/>
    <property type="evidence" value="ECO:0007669"/>
    <property type="project" value="UniProtKB-UniRule"/>
</dbReference>
<dbReference type="Gene3D" id="3.40.640.10">
    <property type="entry name" value="Type I PLP-dependent aspartate aminotransferase-like (Major domain)"/>
    <property type="match status" value="1"/>
</dbReference>
<dbReference type="GO" id="GO:0043420">
    <property type="term" value="P:anthranilate metabolic process"/>
    <property type="evidence" value="ECO:0007669"/>
    <property type="project" value="TreeGrafter"/>
</dbReference>
<proteinExistence type="inferred from homology"/>
<evidence type="ECO:0000256" key="5">
    <source>
        <dbReference type="NCBIfam" id="TIGR01814"/>
    </source>
</evidence>
<feature type="binding site" evidence="4">
    <location>
        <position position="235"/>
    </location>
    <ligand>
        <name>pyridoxal 5'-phosphate</name>
        <dbReference type="ChEBI" id="CHEBI:597326"/>
    </ligand>
</feature>
<dbReference type="Gene3D" id="3.90.1150.10">
    <property type="entry name" value="Aspartate Aminotransferase, domain 1"/>
    <property type="match status" value="1"/>
</dbReference>
<name>A0A9X7VXR4_9BACL</name>
<feature type="binding site" evidence="4">
    <location>
        <position position="103"/>
    </location>
    <ligand>
        <name>pyridoxal 5'-phosphate</name>
        <dbReference type="ChEBI" id="CHEBI:597326"/>
    </ligand>
</feature>
<dbReference type="GO" id="GO:0019441">
    <property type="term" value="P:L-tryptophan catabolic process to kynurenine"/>
    <property type="evidence" value="ECO:0007669"/>
    <property type="project" value="TreeGrafter"/>
</dbReference>
<feature type="binding site" evidence="4">
    <location>
        <begin position="130"/>
        <end position="133"/>
    </location>
    <ligand>
        <name>pyridoxal 5'-phosphate</name>
        <dbReference type="ChEBI" id="CHEBI:597326"/>
    </ligand>
</feature>
<dbReference type="GO" id="GO:0030170">
    <property type="term" value="F:pyridoxal phosphate binding"/>
    <property type="evidence" value="ECO:0007669"/>
    <property type="project" value="UniProtKB-UniRule"/>
</dbReference>
<feature type="binding site" evidence="4">
    <location>
        <position position="213"/>
    </location>
    <ligand>
        <name>pyridoxal 5'-phosphate</name>
        <dbReference type="ChEBI" id="CHEBI:597326"/>
    </ligand>
</feature>
<reference evidence="7 8" key="1">
    <citation type="submission" date="2021-02" db="EMBL/GenBank/DDBJ databases">
        <title>Alicyclobacillus curvatus sp. nov. and Alicyclobacillus mengziensis sp. nov., two acidophilic bacteria isolated from acid mine drainage.</title>
        <authorList>
            <person name="Huang Y."/>
        </authorList>
    </citation>
    <scope>NUCLEOTIDE SEQUENCE [LARGE SCALE GENOMIC DNA]</scope>
    <source>
        <strain evidence="7 8">S30H14</strain>
    </source>
</reference>
<evidence type="ECO:0000256" key="3">
    <source>
        <dbReference type="ARBA" id="ARBA00022898"/>
    </source>
</evidence>
<protein>
    <recommendedName>
        <fullName evidence="4 5">Kynureninase</fullName>
        <ecNumber evidence="4 5">3.7.1.3</ecNumber>
    </recommendedName>
    <alternativeName>
        <fullName evidence="4">L-kynurenine hydrolase</fullName>
    </alternativeName>
</protein>
<comment type="similarity">
    <text evidence="4 6">Belongs to the kynureninase family.</text>
</comment>
<evidence type="ECO:0000313" key="8">
    <source>
        <dbReference type="Proteomes" id="UP000663505"/>
    </source>
</evidence>
<dbReference type="PANTHER" id="PTHR14084:SF0">
    <property type="entry name" value="KYNURENINASE"/>
    <property type="match status" value="1"/>
</dbReference>
<feature type="binding site" evidence="4">
    <location>
        <position position="102"/>
    </location>
    <ligand>
        <name>pyridoxal 5'-phosphate</name>
        <dbReference type="ChEBI" id="CHEBI:597326"/>
    </ligand>
</feature>
<dbReference type="PANTHER" id="PTHR14084">
    <property type="entry name" value="KYNURENINASE"/>
    <property type="match status" value="1"/>
</dbReference>
<feature type="binding site" evidence="4">
    <location>
        <position position="210"/>
    </location>
    <ligand>
        <name>pyridoxal 5'-phosphate</name>
        <dbReference type="ChEBI" id="CHEBI:597326"/>
    </ligand>
</feature>
<dbReference type="GO" id="GO:0019805">
    <property type="term" value="P:quinolinate biosynthetic process"/>
    <property type="evidence" value="ECO:0007669"/>
    <property type="project" value="UniProtKB-UniRule"/>
</dbReference>
<evidence type="ECO:0000256" key="1">
    <source>
        <dbReference type="ARBA" id="ARBA00022642"/>
    </source>
</evidence>
<comment type="catalytic activity">
    <reaction evidence="4 6">
        <text>L-kynurenine + H2O = anthranilate + L-alanine + H(+)</text>
        <dbReference type="Rhea" id="RHEA:16813"/>
        <dbReference type="ChEBI" id="CHEBI:15377"/>
        <dbReference type="ChEBI" id="CHEBI:15378"/>
        <dbReference type="ChEBI" id="CHEBI:16567"/>
        <dbReference type="ChEBI" id="CHEBI:57959"/>
        <dbReference type="ChEBI" id="CHEBI:57972"/>
        <dbReference type="EC" id="3.7.1.3"/>
    </reaction>
</comment>
<evidence type="ECO:0000256" key="6">
    <source>
        <dbReference type="PIRNR" id="PIRNR038800"/>
    </source>
</evidence>
<keyword evidence="3 4" id="KW-0663">Pyridoxal phosphate</keyword>
<organism evidence="7 8">
    <name type="scientific">Alicyclobacillus mengziensis</name>
    <dbReference type="NCBI Taxonomy" id="2931921"/>
    <lineage>
        <taxon>Bacteria</taxon>
        <taxon>Bacillati</taxon>
        <taxon>Bacillota</taxon>
        <taxon>Bacilli</taxon>
        <taxon>Bacillales</taxon>
        <taxon>Alicyclobacillaceae</taxon>
        <taxon>Alicyclobacillus</taxon>
    </lineage>
</organism>
<comment type="pathway">
    <text evidence="4 6">Amino-acid degradation; L-kynurenine degradation; L-alanine and anthranilate from L-kynurenine: step 1/1.</text>
</comment>
<comment type="catalytic activity">
    <reaction evidence="6">
        <text>3-hydroxy-L-kynurenine + H2O = 3-hydroxyanthranilate + L-alanine + H(+)</text>
        <dbReference type="Rhea" id="RHEA:25143"/>
        <dbReference type="ChEBI" id="CHEBI:15377"/>
        <dbReference type="ChEBI" id="CHEBI:15378"/>
        <dbReference type="ChEBI" id="CHEBI:36559"/>
        <dbReference type="ChEBI" id="CHEBI:57972"/>
        <dbReference type="ChEBI" id="CHEBI:58125"/>
        <dbReference type="EC" id="3.7.1.3"/>
    </reaction>
</comment>
<dbReference type="AlphaFoldDB" id="A0A9X7VXR4"/>
<dbReference type="RefSeq" id="WP_206656367.1">
    <property type="nucleotide sequence ID" value="NZ_CP071182.1"/>
</dbReference>
<evidence type="ECO:0000256" key="4">
    <source>
        <dbReference type="HAMAP-Rule" id="MF_01970"/>
    </source>
</evidence>
<dbReference type="HAMAP" id="MF_01970">
    <property type="entry name" value="Kynureninase"/>
    <property type="match status" value="1"/>
</dbReference>
<dbReference type="GO" id="GO:0097053">
    <property type="term" value="P:L-kynurenine catabolic process"/>
    <property type="evidence" value="ECO:0007669"/>
    <property type="project" value="UniProtKB-UniRule"/>
</dbReference>
<keyword evidence="8" id="KW-1185">Reference proteome</keyword>
<dbReference type="SUPFAM" id="SSF53383">
    <property type="entry name" value="PLP-dependent transferases"/>
    <property type="match status" value="1"/>
</dbReference>
<dbReference type="InterPro" id="IPR010111">
    <property type="entry name" value="Kynureninase"/>
</dbReference>
<dbReference type="Pfam" id="PF22580">
    <property type="entry name" value="KYNU_C"/>
    <property type="match status" value="1"/>
</dbReference>
<dbReference type="PIRSF" id="PIRSF038800">
    <property type="entry name" value="KYNU"/>
    <property type="match status" value="1"/>
</dbReference>
<feature type="modified residue" description="N6-(pyridoxal phosphate)lysine" evidence="4">
    <location>
        <position position="236"/>
    </location>
</feature>
<keyword evidence="2 4" id="KW-0378">Hydrolase</keyword>
<evidence type="ECO:0000256" key="2">
    <source>
        <dbReference type="ARBA" id="ARBA00022801"/>
    </source>
</evidence>
<dbReference type="InterPro" id="IPR015424">
    <property type="entry name" value="PyrdxlP-dep_Trfase"/>
</dbReference>
<feature type="binding site" evidence="4">
    <location>
        <position position="292"/>
    </location>
    <ligand>
        <name>pyridoxal 5'-phosphate</name>
        <dbReference type="ChEBI" id="CHEBI:597326"/>
    </ligand>
</feature>
<sequence length="427" mass="46985">MTSDKFTRAQALELDKNDDLAAFRDRFYVQPGVLYFDGNSLGLLSKSAEAAIQQAVEAWKSFAVDGWTHGPDPWFHLPEKLGTLTASLIGAHPYEVSVSGSTTSNLHALLATFYRPSGSRTKILADSENFPSDLYAMHSHLALHNRPETDLILIGPDATGLISEDDIVSAMTDDVAVVVLPSVWYKSGQLVDMERLTKEAHRRGIVIGFDLAHSIGVIGHHVHDIGVDFAIWCNYKYVSAGPGATAGLYVHESHHDLAPGLAGWFGSDKERQFNMEFPLAPAASARKWQLGTPPILSTVAIGASLELIQEAGIAAIRAKSLNQTTFLRQLLEHFVIEAGLGGQIRTPREDDHRGGHIAFEHEDAVQLGKALRDVGVVPDFRPPVTLRFAPVPLYTSYQDIWDAVMVIRDLLQNGRHRQYSRERDVVS</sequence>
<feature type="binding site" evidence="4">
    <location>
        <position position="264"/>
    </location>
    <ligand>
        <name>pyridoxal 5'-phosphate</name>
        <dbReference type="ChEBI" id="CHEBI:597326"/>
    </ligand>
</feature>
<dbReference type="EC" id="3.7.1.3" evidence="4 5"/>